<evidence type="ECO:0000313" key="3">
    <source>
        <dbReference type="Proteomes" id="UP000277671"/>
    </source>
</evidence>
<reference evidence="2 3" key="1">
    <citation type="submission" date="2018-10" db="EMBL/GenBank/DDBJ databases">
        <title>Sequencing the genomes of 1000 actinobacteria strains.</title>
        <authorList>
            <person name="Klenk H.-P."/>
        </authorList>
    </citation>
    <scope>NUCLEOTIDE SEQUENCE [LARGE SCALE GENOMIC DNA]</scope>
    <source>
        <strain evidence="2 3">DSM 45175</strain>
    </source>
</reference>
<protein>
    <submittedName>
        <fullName evidence="2">Uncharacterized protein</fullName>
    </submittedName>
</protein>
<name>A0A495JUX3_9ACTN</name>
<dbReference type="OrthoDB" id="3392397at2"/>
<evidence type="ECO:0000256" key="1">
    <source>
        <dbReference type="SAM" id="MobiDB-lite"/>
    </source>
</evidence>
<keyword evidence="3" id="KW-1185">Reference proteome</keyword>
<gene>
    <name evidence="2" type="ORF">BDK92_7288</name>
</gene>
<dbReference type="RefSeq" id="WP_121160754.1">
    <property type="nucleotide sequence ID" value="NZ_RBKT01000001.1"/>
</dbReference>
<accession>A0A495JUX3</accession>
<evidence type="ECO:0000313" key="2">
    <source>
        <dbReference type="EMBL" id="RKR92806.1"/>
    </source>
</evidence>
<feature type="region of interest" description="Disordered" evidence="1">
    <location>
        <begin position="432"/>
        <end position="474"/>
    </location>
</feature>
<sequence>MSDTLDQIDAAINNLCACGCGRPLSPDGESAYFRSANCQARWHNAQAHNPREVYTSEDPDYQYPDGPARWRPDLVTAADDTGLTPLGSQTWYTGRFQAQIFEHDGTDAWHLRLNDGHRYVGTDLADVGGRQDPVTDELVTRIGEVWRRLERELTNRDHTVADDRLPLTSLDLSNLFPGMSLVASQAIWVPAPVLVEGYPWRRLCMSCNRHGAPQYGLRLGTELRVRVEAAQECPHCGTEYPGPVLRPAAEREPEWDSWRLSLTATNNGHRYGHRQLLSMRHLTAVVDPAALIQYEWDRMELELLRQIPGAEPQPRPPARVWRETSTGRVWVGPVDGDVTDPTRYTELGHVAEDGLRFNEPEPPPGFHSMSVVRARQIRFERQALPAPDMSSLRVSLAELGRRVHEAILGGMAPLVPVAEQLRAAMDRFHTGQQAEPTRFEGGLTDDQRRALGARRNRNTGPPPAPLDSRRRGHR</sequence>
<dbReference type="AlphaFoldDB" id="A0A495JUX3"/>
<dbReference type="EMBL" id="RBKT01000001">
    <property type="protein sequence ID" value="RKR92806.1"/>
    <property type="molecule type" value="Genomic_DNA"/>
</dbReference>
<organism evidence="2 3">
    <name type="scientific">Micromonospora pisi</name>
    <dbReference type="NCBI Taxonomy" id="589240"/>
    <lineage>
        <taxon>Bacteria</taxon>
        <taxon>Bacillati</taxon>
        <taxon>Actinomycetota</taxon>
        <taxon>Actinomycetes</taxon>
        <taxon>Micromonosporales</taxon>
        <taxon>Micromonosporaceae</taxon>
        <taxon>Micromonospora</taxon>
    </lineage>
</organism>
<dbReference type="Proteomes" id="UP000277671">
    <property type="component" value="Unassembled WGS sequence"/>
</dbReference>
<comment type="caution">
    <text evidence="2">The sequence shown here is derived from an EMBL/GenBank/DDBJ whole genome shotgun (WGS) entry which is preliminary data.</text>
</comment>
<proteinExistence type="predicted"/>